<dbReference type="InterPro" id="IPR001288">
    <property type="entry name" value="Translation_initiation_fac_3"/>
</dbReference>
<evidence type="ECO:0000256" key="1">
    <source>
        <dbReference type="ARBA" id="ARBA00005439"/>
    </source>
</evidence>
<evidence type="ECO:0000256" key="3">
    <source>
        <dbReference type="ARBA" id="ARBA00022917"/>
    </source>
</evidence>
<evidence type="ECO:0000256" key="2">
    <source>
        <dbReference type="ARBA" id="ARBA00022540"/>
    </source>
</evidence>
<name>A0AA40CEL2_9PEZI</name>
<protein>
    <recommendedName>
        <fullName evidence="7">Translation initiation factor 3 N-terminal domain-containing protein</fullName>
    </recommendedName>
</protein>
<comment type="similarity">
    <text evidence="1">Belongs to the IF-3 family.</text>
</comment>
<proteinExistence type="inferred from homology"/>
<evidence type="ECO:0008006" key="7">
    <source>
        <dbReference type="Google" id="ProtNLM"/>
    </source>
</evidence>
<dbReference type="GO" id="GO:0005739">
    <property type="term" value="C:mitochondrion"/>
    <property type="evidence" value="ECO:0007669"/>
    <property type="project" value="TreeGrafter"/>
</dbReference>
<dbReference type="Proteomes" id="UP001174934">
    <property type="component" value="Unassembled WGS sequence"/>
</dbReference>
<dbReference type="AlphaFoldDB" id="A0AA40CEL2"/>
<dbReference type="InterPro" id="IPR036788">
    <property type="entry name" value="T_IF-3_C_sf"/>
</dbReference>
<feature type="region of interest" description="Disordered" evidence="4">
    <location>
        <begin position="282"/>
        <end position="305"/>
    </location>
</feature>
<dbReference type="GO" id="GO:0032790">
    <property type="term" value="P:ribosome disassembly"/>
    <property type="evidence" value="ECO:0007669"/>
    <property type="project" value="TreeGrafter"/>
</dbReference>
<feature type="region of interest" description="Disordered" evidence="4">
    <location>
        <begin position="143"/>
        <end position="164"/>
    </location>
</feature>
<evidence type="ECO:0000313" key="6">
    <source>
        <dbReference type="Proteomes" id="UP001174934"/>
    </source>
</evidence>
<evidence type="ECO:0000256" key="4">
    <source>
        <dbReference type="SAM" id="MobiDB-lite"/>
    </source>
</evidence>
<dbReference type="PANTHER" id="PTHR10938">
    <property type="entry name" value="TRANSLATION INITIATION FACTOR IF-3"/>
    <property type="match status" value="1"/>
</dbReference>
<accession>A0AA40CEL2</accession>
<gene>
    <name evidence="5" type="ORF">B0T17DRAFT_516235</name>
</gene>
<evidence type="ECO:0000313" key="5">
    <source>
        <dbReference type="EMBL" id="KAK0635420.1"/>
    </source>
</evidence>
<dbReference type="SUPFAM" id="SSF55200">
    <property type="entry name" value="Translation initiation factor IF3, C-terminal domain"/>
    <property type="match status" value="1"/>
</dbReference>
<organism evidence="5 6">
    <name type="scientific">Bombardia bombarda</name>
    <dbReference type="NCBI Taxonomy" id="252184"/>
    <lineage>
        <taxon>Eukaryota</taxon>
        <taxon>Fungi</taxon>
        <taxon>Dikarya</taxon>
        <taxon>Ascomycota</taxon>
        <taxon>Pezizomycotina</taxon>
        <taxon>Sordariomycetes</taxon>
        <taxon>Sordariomycetidae</taxon>
        <taxon>Sordariales</taxon>
        <taxon>Lasiosphaeriaceae</taxon>
        <taxon>Bombardia</taxon>
    </lineage>
</organism>
<keyword evidence="3" id="KW-0648">Protein biosynthesis</keyword>
<dbReference type="PANTHER" id="PTHR10938:SF0">
    <property type="entry name" value="TRANSLATION INITIATION FACTOR IF-3, MITOCHONDRIAL"/>
    <property type="match status" value="1"/>
</dbReference>
<dbReference type="GO" id="GO:0070124">
    <property type="term" value="P:mitochondrial translational initiation"/>
    <property type="evidence" value="ECO:0007669"/>
    <property type="project" value="TreeGrafter"/>
</dbReference>
<keyword evidence="6" id="KW-1185">Reference proteome</keyword>
<comment type="caution">
    <text evidence="5">The sequence shown here is derived from an EMBL/GenBank/DDBJ whole genome shotgun (WGS) entry which is preliminary data.</text>
</comment>
<sequence length="305" mass="33630">MKSSASNCSRNNLTFALQPPYTIDVMRGSQCIFNSANALRRVFISNARAAEAPQHLQGLLLPTLKLSQQQQPRCLFSTQRALLAKSYGPKPTAPRNGLPFNERIPGLWVHIRPEDSSKLSEPLLKSKVLQGLDLQRYTLQMIAMPPSPQPDDQPGADGKARPKPEYPICKIVDRKVEAEEQAQKKKQARKKVVGTKELELNWAIAINDLNTKLKQLKTFLSKGYTVQILMLNNTKRNKRKATADEAKAVLAAVREAAESVPGTRETKTMDGQLNKQIRMVFQGPSNPVPAPAEGASEADASLADA</sequence>
<dbReference type="GO" id="GO:0003743">
    <property type="term" value="F:translation initiation factor activity"/>
    <property type="evidence" value="ECO:0007669"/>
    <property type="project" value="UniProtKB-KW"/>
</dbReference>
<dbReference type="Gene3D" id="3.30.110.10">
    <property type="entry name" value="Translation initiation factor 3 (IF-3), C-terminal domain"/>
    <property type="match status" value="1"/>
</dbReference>
<dbReference type="GO" id="GO:0043022">
    <property type="term" value="F:ribosome binding"/>
    <property type="evidence" value="ECO:0007669"/>
    <property type="project" value="TreeGrafter"/>
</dbReference>
<dbReference type="EMBL" id="JAULSR010000001">
    <property type="protein sequence ID" value="KAK0635420.1"/>
    <property type="molecule type" value="Genomic_DNA"/>
</dbReference>
<reference evidence="5" key="1">
    <citation type="submission" date="2023-06" db="EMBL/GenBank/DDBJ databases">
        <title>Genome-scale phylogeny and comparative genomics of the fungal order Sordariales.</title>
        <authorList>
            <consortium name="Lawrence Berkeley National Laboratory"/>
            <person name="Hensen N."/>
            <person name="Bonometti L."/>
            <person name="Westerberg I."/>
            <person name="Brannstrom I.O."/>
            <person name="Guillou S."/>
            <person name="Cros-Aarteil S."/>
            <person name="Calhoun S."/>
            <person name="Haridas S."/>
            <person name="Kuo A."/>
            <person name="Mondo S."/>
            <person name="Pangilinan J."/>
            <person name="Riley R."/>
            <person name="LaButti K."/>
            <person name="Andreopoulos B."/>
            <person name="Lipzen A."/>
            <person name="Chen C."/>
            <person name="Yanf M."/>
            <person name="Daum C."/>
            <person name="Ng V."/>
            <person name="Clum A."/>
            <person name="Steindorff A."/>
            <person name="Ohm R."/>
            <person name="Martin F."/>
            <person name="Silar P."/>
            <person name="Natvig D."/>
            <person name="Lalanne C."/>
            <person name="Gautier V."/>
            <person name="Ament-velasquez S.L."/>
            <person name="Kruys A."/>
            <person name="Hutchinson M.I."/>
            <person name="Powell A.J."/>
            <person name="Barry K."/>
            <person name="Miller A.N."/>
            <person name="Grigoriev I.V."/>
            <person name="Debuchy R."/>
            <person name="Gladieux P."/>
            <person name="Thoren M.H."/>
            <person name="Johannesson H."/>
        </authorList>
    </citation>
    <scope>NUCLEOTIDE SEQUENCE</scope>
    <source>
        <strain evidence="5">SMH3391-2</strain>
    </source>
</reference>
<keyword evidence="2" id="KW-0396">Initiation factor</keyword>